<proteinExistence type="predicted"/>
<dbReference type="SUPFAM" id="SSF53756">
    <property type="entry name" value="UDP-Glycosyltransferase/glycogen phosphorylase"/>
    <property type="match status" value="1"/>
</dbReference>
<dbReference type="RefSeq" id="WP_347706123.1">
    <property type="nucleotide sequence ID" value="NZ_JBDPZD010000006.1"/>
</dbReference>
<evidence type="ECO:0000313" key="2">
    <source>
        <dbReference type="EMBL" id="MEO3693313.1"/>
    </source>
</evidence>
<protein>
    <submittedName>
        <fullName evidence="2">Glycosyltransferase</fullName>
        <ecNumber evidence="2">2.4.-.-</ecNumber>
    </submittedName>
</protein>
<dbReference type="EC" id="2.4.-.-" evidence="2"/>
<keyword evidence="2" id="KW-0808">Transferase</keyword>
<evidence type="ECO:0000313" key="3">
    <source>
        <dbReference type="Proteomes" id="UP001495147"/>
    </source>
</evidence>
<dbReference type="InterPro" id="IPR050194">
    <property type="entry name" value="Glycosyltransferase_grp1"/>
</dbReference>
<accession>A0ABV0G6G3</accession>
<dbReference type="PANTHER" id="PTHR45947:SF3">
    <property type="entry name" value="SULFOQUINOVOSYL TRANSFERASE SQD2"/>
    <property type="match status" value="1"/>
</dbReference>
<sequence length="405" mass="43190">MSTTAAPASPRRPRVLLLSPYFLPAEQGGGSVRAVQALTAALKDEFDFTVLARDHDLRSPTTYPEAARDAARRATGLDLRYLARGQAGRQVLHATLAEPFDLIYLQSLMAPDLALLPLLWARRRGTNAPPLLIAPRGELMPGALAQRPLAKRLYLALLRGLGLLARAQWHATQVEEAAAIERAVGARAHIAPDLPPPLADFPAPALTAHAPGPLRVLFLSRIDPVKNLGFAIDVLARVSRPVEFSIAGPIGNAAVWADCQARLQALPAHIQASYLGPQAPAAVPPLLAAQDLLFLPSLSENHGYVVQEALLCGCAVLLSDRTPWRQLQAAGVGADLPLNDPQAFVAWLDALDPDALAATRPQCRAYAEHALAASPAVAQTRDLLRAALQPKARMPSSKAGQSAER</sequence>
<comment type="caution">
    <text evidence="2">The sequence shown here is derived from an EMBL/GenBank/DDBJ whole genome shotgun (WGS) entry which is preliminary data.</text>
</comment>
<dbReference type="Pfam" id="PF00534">
    <property type="entry name" value="Glycos_transf_1"/>
    <property type="match status" value="1"/>
</dbReference>
<gene>
    <name evidence="2" type="ORF">ABDJ85_17720</name>
</gene>
<dbReference type="InterPro" id="IPR001296">
    <property type="entry name" value="Glyco_trans_1"/>
</dbReference>
<reference evidence="2 3" key="1">
    <citation type="submission" date="2024-05" db="EMBL/GenBank/DDBJ databases">
        <title>Roseateles sp. DJS-2-20 16S ribosomal RNA gene Genome sequencing and assembly.</title>
        <authorList>
            <person name="Woo H."/>
        </authorList>
    </citation>
    <scope>NUCLEOTIDE SEQUENCE [LARGE SCALE GENOMIC DNA]</scope>
    <source>
        <strain evidence="2 3">DJS-2-20</strain>
    </source>
</reference>
<dbReference type="Gene3D" id="3.40.50.2000">
    <property type="entry name" value="Glycogen Phosphorylase B"/>
    <property type="match status" value="2"/>
</dbReference>
<dbReference type="GO" id="GO:0016757">
    <property type="term" value="F:glycosyltransferase activity"/>
    <property type="evidence" value="ECO:0007669"/>
    <property type="project" value="UniProtKB-KW"/>
</dbReference>
<evidence type="ECO:0000259" key="1">
    <source>
        <dbReference type="Pfam" id="PF00534"/>
    </source>
</evidence>
<name>A0ABV0G6G3_9BURK</name>
<organism evidence="2 3">
    <name type="scientific">Roseateles paludis</name>
    <dbReference type="NCBI Taxonomy" id="3145238"/>
    <lineage>
        <taxon>Bacteria</taxon>
        <taxon>Pseudomonadati</taxon>
        <taxon>Pseudomonadota</taxon>
        <taxon>Betaproteobacteria</taxon>
        <taxon>Burkholderiales</taxon>
        <taxon>Sphaerotilaceae</taxon>
        <taxon>Roseateles</taxon>
    </lineage>
</organism>
<feature type="domain" description="Glycosyl transferase family 1" evidence="1">
    <location>
        <begin position="211"/>
        <end position="350"/>
    </location>
</feature>
<dbReference type="Proteomes" id="UP001495147">
    <property type="component" value="Unassembled WGS sequence"/>
</dbReference>
<dbReference type="PANTHER" id="PTHR45947">
    <property type="entry name" value="SULFOQUINOVOSYL TRANSFERASE SQD2"/>
    <property type="match status" value="1"/>
</dbReference>
<keyword evidence="2" id="KW-0328">Glycosyltransferase</keyword>
<dbReference type="EMBL" id="JBDPZD010000006">
    <property type="protein sequence ID" value="MEO3693313.1"/>
    <property type="molecule type" value="Genomic_DNA"/>
</dbReference>
<keyword evidence="3" id="KW-1185">Reference proteome</keyword>
<dbReference type="CDD" id="cd03801">
    <property type="entry name" value="GT4_PimA-like"/>
    <property type="match status" value="1"/>
</dbReference>